<protein>
    <submittedName>
        <fullName evidence="1">Uncharacterized protein</fullName>
    </submittedName>
</protein>
<dbReference type="Proteomes" id="UP000198769">
    <property type="component" value="Unassembled WGS sequence"/>
</dbReference>
<dbReference type="AlphaFoldDB" id="A0A1I4WGD9"/>
<organism evidence="1 2">
    <name type="scientific">Chryseobacterium oleae</name>
    <dbReference type="NCBI Taxonomy" id="491207"/>
    <lineage>
        <taxon>Bacteria</taxon>
        <taxon>Pseudomonadati</taxon>
        <taxon>Bacteroidota</taxon>
        <taxon>Flavobacteriia</taxon>
        <taxon>Flavobacteriales</taxon>
        <taxon>Weeksellaceae</taxon>
        <taxon>Chryseobacterium group</taxon>
        <taxon>Chryseobacterium</taxon>
    </lineage>
</organism>
<dbReference type="EMBL" id="FOVD01000001">
    <property type="protein sequence ID" value="SFN12342.1"/>
    <property type="molecule type" value="Genomic_DNA"/>
</dbReference>
<evidence type="ECO:0000313" key="2">
    <source>
        <dbReference type="Proteomes" id="UP000198769"/>
    </source>
</evidence>
<dbReference type="OrthoDB" id="69438at2"/>
<sequence length="187" mass="21869">MCRYARKTYKSHYTCFKCRKSFKQTDTYDILSRIEKEKIYHQPDGTIRDVGDVFTKAKKEELDALTEEIRARKIKCPECGSLMADLGWDFKAPKKTAVKEWKIVEGLFVIGRCFHSCGCDGIGYVPQNPKDYEEYLKNTLEEYKSNVLSGQSQTVTEFPGKREYIQFWTRKVSDVKAEIIRQKFEKA</sequence>
<gene>
    <name evidence="1" type="ORF">SAMN05421594_1167</name>
</gene>
<reference evidence="2" key="1">
    <citation type="submission" date="2016-10" db="EMBL/GenBank/DDBJ databases">
        <authorList>
            <person name="Varghese N."/>
            <person name="Submissions S."/>
        </authorList>
    </citation>
    <scope>NUCLEOTIDE SEQUENCE [LARGE SCALE GENOMIC DNA]</scope>
    <source>
        <strain evidence="2">DSM 25575</strain>
    </source>
</reference>
<proteinExistence type="predicted"/>
<accession>A0A1I4WGD9</accession>
<keyword evidence="2" id="KW-1185">Reference proteome</keyword>
<name>A0A1I4WGD9_CHROL</name>
<dbReference type="RefSeq" id="WP_090023621.1">
    <property type="nucleotide sequence ID" value="NZ_FOVD01000001.1"/>
</dbReference>
<evidence type="ECO:0000313" key="1">
    <source>
        <dbReference type="EMBL" id="SFN12342.1"/>
    </source>
</evidence>